<dbReference type="InterPro" id="IPR036291">
    <property type="entry name" value="NAD(P)-bd_dom_sf"/>
</dbReference>
<dbReference type="Gene3D" id="3.90.25.10">
    <property type="entry name" value="UDP-galactose 4-epimerase, domain 1"/>
    <property type="match status" value="1"/>
</dbReference>
<reference evidence="12" key="1">
    <citation type="submission" date="2021-11" db="EMBL/GenBank/DDBJ databases">
        <title>Halomonas sp., isolated from a coastal aquaculture zone in Dongshan Bay.</title>
        <authorList>
            <person name="Lin W."/>
        </authorList>
    </citation>
    <scope>NUCLEOTIDE SEQUENCE</scope>
    <source>
        <strain evidence="12">Yzlin-01</strain>
    </source>
</reference>
<evidence type="ECO:0000256" key="2">
    <source>
        <dbReference type="ARBA" id="ARBA00001911"/>
    </source>
</evidence>
<comment type="similarity">
    <text evidence="4 10">Belongs to the NAD(P)-dependent epimerase/dehydratase family.</text>
</comment>
<dbReference type="CDD" id="cd05247">
    <property type="entry name" value="UDP_G4E_1_SDR_e"/>
    <property type="match status" value="1"/>
</dbReference>
<comment type="catalytic activity">
    <reaction evidence="1 10">
        <text>UDP-alpha-D-glucose = UDP-alpha-D-galactose</text>
        <dbReference type="Rhea" id="RHEA:22168"/>
        <dbReference type="ChEBI" id="CHEBI:58885"/>
        <dbReference type="ChEBI" id="CHEBI:66914"/>
        <dbReference type="EC" id="5.1.3.2"/>
    </reaction>
</comment>
<keyword evidence="9 10" id="KW-0413">Isomerase</keyword>
<dbReference type="Pfam" id="PF01370">
    <property type="entry name" value="Epimerase"/>
    <property type="match status" value="1"/>
</dbReference>
<dbReference type="Gene3D" id="3.40.50.720">
    <property type="entry name" value="NAD(P)-binding Rossmann-like Domain"/>
    <property type="match status" value="1"/>
</dbReference>
<dbReference type="NCBIfam" id="TIGR01179">
    <property type="entry name" value="galE"/>
    <property type="match status" value="1"/>
</dbReference>
<keyword evidence="13" id="KW-1185">Reference proteome</keyword>
<evidence type="ECO:0000256" key="8">
    <source>
        <dbReference type="ARBA" id="ARBA00023144"/>
    </source>
</evidence>
<evidence type="ECO:0000313" key="13">
    <source>
        <dbReference type="Proteomes" id="UP001165542"/>
    </source>
</evidence>
<evidence type="ECO:0000256" key="9">
    <source>
        <dbReference type="ARBA" id="ARBA00023235"/>
    </source>
</evidence>
<feature type="domain" description="NAD-dependent epimerase/dehydratase" evidence="11">
    <location>
        <begin position="2"/>
        <end position="259"/>
    </location>
</feature>
<organism evidence="12 13">
    <name type="scientific">Halomonas dongshanensis</name>
    <dbReference type="NCBI Taxonomy" id="2890835"/>
    <lineage>
        <taxon>Bacteria</taxon>
        <taxon>Pseudomonadati</taxon>
        <taxon>Pseudomonadota</taxon>
        <taxon>Gammaproteobacteria</taxon>
        <taxon>Oceanospirillales</taxon>
        <taxon>Halomonadaceae</taxon>
        <taxon>Halomonas</taxon>
    </lineage>
</organism>
<dbReference type="RefSeq" id="WP_259035554.1">
    <property type="nucleotide sequence ID" value="NZ_JAJISC010000003.1"/>
</dbReference>
<evidence type="ECO:0000256" key="3">
    <source>
        <dbReference type="ARBA" id="ARBA00004947"/>
    </source>
</evidence>
<comment type="caution">
    <text evidence="12">The sequence shown here is derived from an EMBL/GenBank/DDBJ whole genome shotgun (WGS) entry which is preliminary data.</text>
</comment>
<evidence type="ECO:0000256" key="7">
    <source>
        <dbReference type="ARBA" id="ARBA00023027"/>
    </source>
</evidence>
<name>A0ABT2EEH2_9GAMM</name>
<dbReference type="NCBIfam" id="NF007956">
    <property type="entry name" value="PRK10675.1"/>
    <property type="match status" value="1"/>
</dbReference>
<protein>
    <recommendedName>
        <fullName evidence="6 10">UDP-glucose 4-epimerase</fullName>
        <ecNumber evidence="5 10">5.1.3.2</ecNumber>
    </recommendedName>
</protein>
<evidence type="ECO:0000313" key="12">
    <source>
        <dbReference type="EMBL" id="MCS2609037.1"/>
    </source>
</evidence>
<comment type="cofactor">
    <cofactor evidence="2 10">
        <name>NAD(+)</name>
        <dbReference type="ChEBI" id="CHEBI:57540"/>
    </cofactor>
</comment>
<evidence type="ECO:0000256" key="6">
    <source>
        <dbReference type="ARBA" id="ARBA00018569"/>
    </source>
</evidence>
<dbReference type="InterPro" id="IPR005886">
    <property type="entry name" value="UDP_G4E"/>
</dbReference>
<dbReference type="Proteomes" id="UP001165542">
    <property type="component" value="Unassembled WGS sequence"/>
</dbReference>
<evidence type="ECO:0000256" key="5">
    <source>
        <dbReference type="ARBA" id="ARBA00013189"/>
    </source>
</evidence>
<dbReference type="SUPFAM" id="SSF51735">
    <property type="entry name" value="NAD(P)-binding Rossmann-fold domains"/>
    <property type="match status" value="1"/>
</dbReference>
<proteinExistence type="inferred from homology"/>
<dbReference type="PANTHER" id="PTHR43725">
    <property type="entry name" value="UDP-GLUCOSE 4-EPIMERASE"/>
    <property type="match status" value="1"/>
</dbReference>
<accession>A0ABT2EEH2</accession>
<keyword evidence="7 10" id="KW-0520">NAD</keyword>
<gene>
    <name evidence="12" type="primary">galE</name>
    <name evidence="12" type="ORF">LLY24_06855</name>
</gene>
<sequence>MILLTGGTGYIGSHIAVELLEAGYDVILLDNLCNSQRSVVTRIEQITQRSVHFHEGDICDYKGLSAFFARYDIDAVIHCAGLKAVGESISKPLEYYDNNVSGTLCLLKAMRQAGVMQLVFSSSATVYGEEAAIPYIEHMPRGRTTSPYGTSKAMIEKLLEDASASDSRWAISILRYFNPVGAHPSGFIGEAPQGIPNNLMPYISQVAAGQRAELAIFGDDYPTPDGTCVRDYLHVVDLAKGHLKALQYLSTGVDHFNLGTGQGVSVREMVATFERATGVTVPYRFAPRRSGDLPAFWASAEKARKELGWQAEKSVHDMVVDTWRWQQWANRDPER</sequence>
<dbReference type="GO" id="GO:0003978">
    <property type="term" value="F:UDP-glucose 4-epimerase activity"/>
    <property type="evidence" value="ECO:0007669"/>
    <property type="project" value="UniProtKB-EC"/>
</dbReference>
<dbReference type="InterPro" id="IPR001509">
    <property type="entry name" value="Epimerase_deHydtase"/>
</dbReference>
<evidence type="ECO:0000256" key="1">
    <source>
        <dbReference type="ARBA" id="ARBA00000083"/>
    </source>
</evidence>
<keyword evidence="10" id="KW-0119">Carbohydrate metabolism</keyword>
<dbReference type="PANTHER" id="PTHR43725:SF47">
    <property type="entry name" value="UDP-GLUCOSE 4-EPIMERASE"/>
    <property type="match status" value="1"/>
</dbReference>
<evidence type="ECO:0000259" key="11">
    <source>
        <dbReference type="Pfam" id="PF01370"/>
    </source>
</evidence>
<dbReference type="EMBL" id="JAJISC010000003">
    <property type="protein sequence ID" value="MCS2609037.1"/>
    <property type="molecule type" value="Genomic_DNA"/>
</dbReference>
<comment type="pathway">
    <text evidence="3 10">Carbohydrate metabolism; galactose metabolism.</text>
</comment>
<dbReference type="EC" id="5.1.3.2" evidence="5 10"/>
<comment type="subunit">
    <text evidence="10">Homodimer.</text>
</comment>
<keyword evidence="8" id="KW-0299">Galactose metabolism</keyword>
<evidence type="ECO:0000256" key="4">
    <source>
        <dbReference type="ARBA" id="ARBA00007637"/>
    </source>
</evidence>
<evidence type="ECO:0000256" key="10">
    <source>
        <dbReference type="RuleBase" id="RU366046"/>
    </source>
</evidence>